<dbReference type="GO" id="GO:0019748">
    <property type="term" value="P:secondary metabolic process"/>
    <property type="evidence" value="ECO:0007669"/>
    <property type="project" value="TreeGrafter"/>
</dbReference>
<keyword evidence="4" id="KW-1185">Reference proteome</keyword>
<dbReference type="GO" id="GO:0016831">
    <property type="term" value="F:carboxy-lyase activity"/>
    <property type="evidence" value="ECO:0007669"/>
    <property type="project" value="InterPro"/>
</dbReference>
<dbReference type="GO" id="GO:0016787">
    <property type="term" value="F:hydrolase activity"/>
    <property type="evidence" value="ECO:0007669"/>
    <property type="project" value="UniProtKB-KW"/>
</dbReference>
<proteinExistence type="predicted"/>
<organism evidence="3 4">
    <name type="scientific">Pricia antarctica</name>
    <dbReference type="NCBI Taxonomy" id="641691"/>
    <lineage>
        <taxon>Bacteria</taxon>
        <taxon>Pseudomonadati</taxon>
        <taxon>Bacteroidota</taxon>
        <taxon>Flavobacteriia</taxon>
        <taxon>Flavobacteriales</taxon>
        <taxon>Flavobacteriaceae</taxon>
        <taxon>Pricia</taxon>
    </lineage>
</organism>
<dbReference type="InterPro" id="IPR032466">
    <property type="entry name" value="Metal_Hydrolase"/>
</dbReference>
<gene>
    <name evidence="3" type="ORF">SAMN05421636_11088</name>
</gene>
<keyword evidence="1" id="KW-0456">Lyase</keyword>
<feature type="domain" description="Amidohydrolase-related" evidence="2">
    <location>
        <begin position="68"/>
        <end position="374"/>
    </location>
</feature>
<dbReference type="InterPro" id="IPR006680">
    <property type="entry name" value="Amidohydro-rel"/>
</dbReference>
<dbReference type="PANTHER" id="PTHR21240:SF28">
    <property type="entry name" value="ISO-OROTATE DECARBOXYLASE (EUROFUNG)"/>
    <property type="match status" value="1"/>
</dbReference>
<evidence type="ECO:0000259" key="2">
    <source>
        <dbReference type="Pfam" id="PF04909"/>
    </source>
</evidence>
<dbReference type="Proteomes" id="UP000199109">
    <property type="component" value="Unassembled WGS sequence"/>
</dbReference>
<protein>
    <submittedName>
        <fullName evidence="3">Predicted metal-dependent hydrolase, TIM-barrel fold</fullName>
    </submittedName>
</protein>
<dbReference type="PROSITE" id="PS51257">
    <property type="entry name" value="PROKAR_LIPOPROTEIN"/>
    <property type="match status" value="1"/>
</dbReference>
<sequence length="377" mass="43110">MIKSNTIATICLALLSMVGCQNNRDSDAPNSKANTISPENLLLKEWMPKSIYKVPITNIEKAKFPVIDMHAHDYTTTAEDIAERVQIMDEVGIQKSVIFTNSTGAKFDSLYTMYSKYPERFEVYCGFDLSGYQEKGWSDKAVKELRRCVKKGAVGVGELHDKGGGLVQGLHPDDPLMDALFEACSELNIPVNLHVSDPKWMYETMDSTNDGLMRSWTWRVKNPEFDHMKLMSTFANTLKRHPNTKFVAAHLANCTFDLSILGRLLDDFPNLYADISARFSEYSTIPRNTAAFFEKYQDRIVYGTDYGWEVWDKNGDYGNNTKLDSMFRMTFRVLETQDEHFYLTDLLGYKWPLYGLGLTDSVLEKIYRGNAIRISKQ</sequence>
<evidence type="ECO:0000313" key="4">
    <source>
        <dbReference type="Proteomes" id="UP000199109"/>
    </source>
</evidence>
<accession>A0A1G7HXJ0</accession>
<dbReference type="GO" id="GO:0005737">
    <property type="term" value="C:cytoplasm"/>
    <property type="evidence" value="ECO:0007669"/>
    <property type="project" value="TreeGrafter"/>
</dbReference>
<dbReference type="RefSeq" id="WP_217633347.1">
    <property type="nucleotide sequence ID" value="NZ_FNAO01000010.1"/>
</dbReference>
<keyword evidence="3" id="KW-0378">Hydrolase</keyword>
<dbReference type="PANTHER" id="PTHR21240">
    <property type="entry name" value="2-AMINO-3-CARBOXYLMUCONATE-6-SEMIALDEHYDE DECARBOXYLASE"/>
    <property type="match status" value="1"/>
</dbReference>
<dbReference type="AlphaFoldDB" id="A0A1G7HXJ0"/>
<dbReference type="Gene3D" id="3.20.20.140">
    <property type="entry name" value="Metal-dependent hydrolases"/>
    <property type="match status" value="1"/>
</dbReference>
<reference evidence="3 4" key="1">
    <citation type="submission" date="2016-10" db="EMBL/GenBank/DDBJ databases">
        <authorList>
            <person name="de Groot N.N."/>
        </authorList>
    </citation>
    <scope>NUCLEOTIDE SEQUENCE [LARGE SCALE GENOMIC DNA]</scope>
    <source>
        <strain evidence="3 4">DSM 23421</strain>
    </source>
</reference>
<dbReference type="SUPFAM" id="SSF51556">
    <property type="entry name" value="Metallo-dependent hydrolases"/>
    <property type="match status" value="1"/>
</dbReference>
<name>A0A1G7HXJ0_9FLAO</name>
<dbReference type="Pfam" id="PF04909">
    <property type="entry name" value="Amidohydro_2"/>
    <property type="match status" value="1"/>
</dbReference>
<dbReference type="EMBL" id="FNAO01000010">
    <property type="protein sequence ID" value="SDF05220.1"/>
    <property type="molecule type" value="Genomic_DNA"/>
</dbReference>
<dbReference type="InterPro" id="IPR032465">
    <property type="entry name" value="ACMSD"/>
</dbReference>
<evidence type="ECO:0000313" key="3">
    <source>
        <dbReference type="EMBL" id="SDF05220.1"/>
    </source>
</evidence>
<dbReference type="STRING" id="641691.SAMN05421636_11088"/>
<evidence type="ECO:0000256" key="1">
    <source>
        <dbReference type="ARBA" id="ARBA00023239"/>
    </source>
</evidence>